<gene>
    <name evidence="1" type="ORF">ETAA8_17490</name>
</gene>
<dbReference type="EMBL" id="CP036274">
    <property type="protein sequence ID" value="QDU26668.1"/>
    <property type="molecule type" value="Genomic_DNA"/>
</dbReference>
<sequence length="176" mass="19598">MRRIAPARTISCVSKGVLHWGTFTVRPNSTDVRIVLIAKKREGVRRPSPPCHSAVCGPDGFAAGTWRDDDHGRLNSCWHVDRRQSIRGCCIWPRRFLVEPSPAQSQQPSAAPAKAAVNHVLQREFNSIARLPECVTCVPPQCAFAEGANLLSYFDSFWFRGSSFGFTYSIFHGPMP</sequence>
<dbReference type="KEGG" id="aagg:ETAA8_17490"/>
<reference evidence="1 2" key="1">
    <citation type="submission" date="2019-02" db="EMBL/GenBank/DDBJ databases">
        <title>Deep-cultivation of Planctomycetes and their phenomic and genomic characterization uncovers novel biology.</title>
        <authorList>
            <person name="Wiegand S."/>
            <person name="Jogler M."/>
            <person name="Boedeker C."/>
            <person name="Pinto D."/>
            <person name="Vollmers J."/>
            <person name="Rivas-Marin E."/>
            <person name="Kohn T."/>
            <person name="Peeters S.H."/>
            <person name="Heuer A."/>
            <person name="Rast P."/>
            <person name="Oberbeckmann S."/>
            <person name="Bunk B."/>
            <person name="Jeske O."/>
            <person name="Meyerdierks A."/>
            <person name="Storesund J.E."/>
            <person name="Kallscheuer N."/>
            <person name="Luecker S."/>
            <person name="Lage O.M."/>
            <person name="Pohl T."/>
            <person name="Merkel B.J."/>
            <person name="Hornburger P."/>
            <person name="Mueller R.-W."/>
            <person name="Bruemmer F."/>
            <person name="Labrenz M."/>
            <person name="Spormann A.M."/>
            <person name="Op den Camp H."/>
            <person name="Overmann J."/>
            <person name="Amann R."/>
            <person name="Jetten M.S.M."/>
            <person name="Mascher T."/>
            <person name="Medema M.H."/>
            <person name="Devos D.P."/>
            <person name="Kaster A.-K."/>
            <person name="Ovreas L."/>
            <person name="Rohde M."/>
            <person name="Galperin M.Y."/>
            <person name="Jogler C."/>
        </authorList>
    </citation>
    <scope>NUCLEOTIDE SEQUENCE [LARGE SCALE GENOMIC DNA]</scope>
    <source>
        <strain evidence="1 2">ETA_A8</strain>
    </source>
</reference>
<name>A0A517Y8U9_9BACT</name>
<evidence type="ECO:0000313" key="2">
    <source>
        <dbReference type="Proteomes" id="UP000315017"/>
    </source>
</evidence>
<protein>
    <submittedName>
        <fullName evidence="1">Uncharacterized protein</fullName>
    </submittedName>
</protein>
<evidence type="ECO:0000313" key="1">
    <source>
        <dbReference type="EMBL" id="QDU26668.1"/>
    </source>
</evidence>
<organism evidence="1 2">
    <name type="scientific">Anatilimnocola aggregata</name>
    <dbReference type="NCBI Taxonomy" id="2528021"/>
    <lineage>
        <taxon>Bacteria</taxon>
        <taxon>Pseudomonadati</taxon>
        <taxon>Planctomycetota</taxon>
        <taxon>Planctomycetia</taxon>
        <taxon>Pirellulales</taxon>
        <taxon>Pirellulaceae</taxon>
        <taxon>Anatilimnocola</taxon>
    </lineage>
</organism>
<accession>A0A517Y8U9</accession>
<dbReference type="AlphaFoldDB" id="A0A517Y8U9"/>
<dbReference type="Proteomes" id="UP000315017">
    <property type="component" value="Chromosome"/>
</dbReference>
<proteinExistence type="predicted"/>
<keyword evidence="2" id="KW-1185">Reference proteome</keyword>